<evidence type="ECO:0000313" key="1">
    <source>
        <dbReference type="EMBL" id="CAB4031484.1"/>
    </source>
</evidence>
<protein>
    <submittedName>
        <fullName evidence="1">Uncharacterized protein</fullName>
    </submittedName>
</protein>
<dbReference type="EMBL" id="CACRXK020017663">
    <property type="protein sequence ID" value="CAB4031484.1"/>
    <property type="molecule type" value="Genomic_DNA"/>
</dbReference>
<organism evidence="1 2">
    <name type="scientific">Paramuricea clavata</name>
    <name type="common">Red gorgonian</name>
    <name type="synonym">Violescent sea-whip</name>
    <dbReference type="NCBI Taxonomy" id="317549"/>
    <lineage>
        <taxon>Eukaryota</taxon>
        <taxon>Metazoa</taxon>
        <taxon>Cnidaria</taxon>
        <taxon>Anthozoa</taxon>
        <taxon>Octocorallia</taxon>
        <taxon>Malacalcyonacea</taxon>
        <taxon>Plexauridae</taxon>
        <taxon>Paramuricea</taxon>
    </lineage>
</organism>
<reference evidence="1" key="1">
    <citation type="submission" date="2020-04" db="EMBL/GenBank/DDBJ databases">
        <authorList>
            <person name="Alioto T."/>
            <person name="Alioto T."/>
            <person name="Gomez Garrido J."/>
        </authorList>
    </citation>
    <scope>NUCLEOTIDE SEQUENCE</scope>
    <source>
        <strain evidence="1">A484AB</strain>
    </source>
</reference>
<evidence type="ECO:0000313" key="2">
    <source>
        <dbReference type="Proteomes" id="UP001152795"/>
    </source>
</evidence>
<sequence length="115" mass="12871">MEFESKTLIIILDEAKVYQSMYTNSEVYNILGKEVCIVQDIALAKGGTESIVESFYSTMASQSLQGGQSNEVLTLRTKIDWCFPPVIQLDTAITEIAKIYIDGDKQLKLKSHMCP</sequence>
<dbReference type="AlphaFoldDB" id="A0A6S7JN31"/>
<dbReference type="Proteomes" id="UP001152795">
    <property type="component" value="Unassembled WGS sequence"/>
</dbReference>
<accession>A0A6S7JN31</accession>
<feature type="non-terminal residue" evidence="1">
    <location>
        <position position="115"/>
    </location>
</feature>
<name>A0A6S7JN31_PARCT</name>
<dbReference type="OrthoDB" id="10065482at2759"/>
<comment type="caution">
    <text evidence="1">The sequence shown here is derived from an EMBL/GenBank/DDBJ whole genome shotgun (WGS) entry which is preliminary data.</text>
</comment>
<proteinExistence type="predicted"/>
<gene>
    <name evidence="1" type="ORF">PACLA_8A032121</name>
</gene>
<keyword evidence="2" id="KW-1185">Reference proteome</keyword>